<evidence type="ECO:0000313" key="3">
    <source>
        <dbReference type="EMBL" id="KAK6148687.1"/>
    </source>
</evidence>
<proteinExistence type="predicted"/>
<sequence length="349" mass="39118">MAATPPHEARSRSQSSTPPPSSSSAARLWRPAAQRNLRNQWSKLNSLRQDWRSASSSARSRHRRRQLLPLAKIILTGPKANYEELLLYMDQMDFGVLSDMPNIRKKACSKLLKQQVALRGVIRLAAFNGPASHRSFIEANYCHLTEIWYAYLTAILVLVAVVTHMVNSCKSMRCYSRGTSNSPLAQFSFSLEDDSDSGDCGGIPVFTFCSIASFGMCTFSTSISHISHLVTSNPLPQRLLVMELLSVYDEKVAEVTGLHWSDELYDGEFNDLSILNLCSKETREPILPCLGSCKPSTSTMQSKRQQDSNVLQVYLTTWLVEVNIDRCRMDEIYASVGGEMHIDFLETFG</sequence>
<evidence type="ECO:0000256" key="1">
    <source>
        <dbReference type="SAM" id="MobiDB-lite"/>
    </source>
</evidence>
<keyword evidence="4" id="KW-1185">Reference proteome</keyword>
<dbReference type="PANTHER" id="PTHR15827:SF2">
    <property type="entry name" value="CYCLIN-DEPENDENT KINASE 2-INTERACTING PROTEIN"/>
    <property type="match status" value="1"/>
</dbReference>
<keyword evidence="2" id="KW-0812">Transmembrane</keyword>
<dbReference type="Proteomes" id="UP001318860">
    <property type="component" value="Unassembled WGS sequence"/>
</dbReference>
<feature type="region of interest" description="Disordered" evidence="1">
    <location>
        <begin position="1"/>
        <end position="29"/>
    </location>
</feature>
<evidence type="ECO:0000256" key="2">
    <source>
        <dbReference type="SAM" id="Phobius"/>
    </source>
</evidence>
<reference evidence="3 4" key="1">
    <citation type="journal article" date="2021" name="Comput. Struct. Biotechnol. J.">
        <title>De novo genome assembly of the potent medicinal plant Rehmannia glutinosa using nanopore technology.</title>
        <authorList>
            <person name="Ma L."/>
            <person name="Dong C."/>
            <person name="Song C."/>
            <person name="Wang X."/>
            <person name="Zheng X."/>
            <person name="Niu Y."/>
            <person name="Chen S."/>
            <person name="Feng W."/>
        </authorList>
    </citation>
    <scope>NUCLEOTIDE SEQUENCE [LARGE SCALE GENOMIC DNA]</scope>
    <source>
        <strain evidence="3">DH-2019</strain>
    </source>
</reference>
<gene>
    <name evidence="3" type="ORF">DH2020_019599</name>
</gene>
<comment type="caution">
    <text evidence="3">The sequence shown here is derived from an EMBL/GenBank/DDBJ whole genome shotgun (WGS) entry which is preliminary data.</text>
</comment>
<name>A0ABR0WMH2_REHGL</name>
<dbReference type="EMBL" id="JABTTQ020000010">
    <property type="protein sequence ID" value="KAK6148687.1"/>
    <property type="molecule type" value="Genomic_DNA"/>
</dbReference>
<accession>A0ABR0WMH2</accession>
<feature type="transmembrane region" description="Helical" evidence="2">
    <location>
        <begin position="148"/>
        <end position="167"/>
    </location>
</feature>
<feature type="compositionally biased region" description="Low complexity" evidence="1">
    <location>
        <begin position="12"/>
        <end position="29"/>
    </location>
</feature>
<keyword evidence="2" id="KW-0472">Membrane</keyword>
<organism evidence="3 4">
    <name type="scientific">Rehmannia glutinosa</name>
    <name type="common">Chinese foxglove</name>
    <dbReference type="NCBI Taxonomy" id="99300"/>
    <lineage>
        <taxon>Eukaryota</taxon>
        <taxon>Viridiplantae</taxon>
        <taxon>Streptophyta</taxon>
        <taxon>Embryophyta</taxon>
        <taxon>Tracheophyta</taxon>
        <taxon>Spermatophyta</taxon>
        <taxon>Magnoliopsida</taxon>
        <taxon>eudicotyledons</taxon>
        <taxon>Gunneridae</taxon>
        <taxon>Pentapetalae</taxon>
        <taxon>asterids</taxon>
        <taxon>lamiids</taxon>
        <taxon>Lamiales</taxon>
        <taxon>Orobanchaceae</taxon>
        <taxon>Rehmannieae</taxon>
        <taxon>Rehmannia</taxon>
    </lineage>
</organism>
<protein>
    <submittedName>
        <fullName evidence="3">Uncharacterized protein</fullName>
    </submittedName>
</protein>
<evidence type="ECO:0000313" key="4">
    <source>
        <dbReference type="Proteomes" id="UP001318860"/>
    </source>
</evidence>
<keyword evidence="2" id="KW-1133">Transmembrane helix</keyword>
<dbReference type="PANTHER" id="PTHR15827">
    <property type="entry name" value="CYCLIN-DEPENDENT KINASE 2-INTERACTING PROTEIN"/>
    <property type="match status" value="1"/>
</dbReference>